<dbReference type="SUPFAM" id="SSF52540">
    <property type="entry name" value="P-loop containing nucleoside triphosphate hydrolases"/>
    <property type="match status" value="1"/>
</dbReference>
<dbReference type="Proteomes" id="UP000070449">
    <property type="component" value="Unassembled WGS sequence"/>
</dbReference>
<evidence type="ECO:0000256" key="3">
    <source>
        <dbReference type="ARBA" id="ARBA00022840"/>
    </source>
</evidence>
<feature type="domain" description="Bacterial type II secretion system protein E" evidence="4">
    <location>
        <begin position="276"/>
        <end position="290"/>
    </location>
</feature>
<dbReference type="PATRIC" id="fig|1617427.3.peg.753"/>
<accession>A0A136KH34</accession>
<keyword evidence="2" id="KW-0547">Nucleotide-binding</keyword>
<evidence type="ECO:0000259" key="4">
    <source>
        <dbReference type="PROSITE" id="PS00662"/>
    </source>
</evidence>
<dbReference type="Gene3D" id="3.30.450.90">
    <property type="match status" value="1"/>
</dbReference>
<dbReference type="PANTHER" id="PTHR30258">
    <property type="entry name" value="TYPE II SECRETION SYSTEM PROTEIN GSPE-RELATED"/>
    <property type="match status" value="1"/>
</dbReference>
<dbReference type="STRING" id="1617427.UZ20_WS6002000721"/>
<evidence type="ECO:0000313" key="5">
    <source>
        <dbReference type="EMBL" id="KXK08717.1"/>
    </source>
</evidence>
<gene>
    <name evidence="5" type="primary">epsE_2</name>
    <name evidence="5" type="ORF">UZ20_WS6002000721</name>
</gene>
<dbReference type="EMBL" id="JYPD01000022">
    <property type="protein sequence ID" value="KXK08717.1"/>
    <property type="molecule type" value="Genomic_DNA"/>
</dbReference>
<organism evidence="5 6">
    <name type="scientific">candidate division WS6 bacterium OLB21</name>
    <dbReference type="NCBI Taxonomy" id="1617427"/>
    <lineage>
        <taxon>Bacteria</taxon>
        <taxon>Candidatus Dojkabacteria</taxon>
    </lineage>
</organism>
<comment type="caution">
    <text evidence="5">The sequence shown here is derived from an EMBL/GenBank/DDBJ whole genome shotgun (WGS) entry which is preliminary data.</text>
</comment>
<name>A0A136KH34_9BACT</name>
<protein>
    <submittedName>
        <fullName evidence="5">Type II secretion system protein E</fullName>
    </submittedName>
</protein>
<dbReference type="GO" id="GO:0005886">
    <property type="term" value="C:plasma membrane"/>
    <property type="evidence" value="ECO:0007669"/>
    <property type="project" value="TreeGrafter"/>
</dbReference>
<reference evidence="5 6" key="1">
    <citation type="submission" date="2015-02" db="EMBL/GenBank/DDBJ databases">
        <title>Improved understanding of the partial-nitritation anammox process through 23 genomes representing the majority of the microbial community.</title>
        <authorList>
            <person name="Speth D.R."/>
            <person name="In T Zandt M."/>
            <person name="Guerrero Cruz S."/>
            <person name="Jetten M.S."/>
            <person name="Dutilh B.E."/>
        </authorList>
    </citation>
    <scope>NUCLEOTIDE SEQUENCE [LARGE SCALE GENOMIC DNA]</scope>
    <source>
        <strain evidence="5">OLB21</strain>
    </source>
</reference>
<dbReference type="PROSITE" id="PS00662">
    <property type="entry name" value="T2SP_E"/>
    <property type="match status" value="1"/>
</dbReference>
<proteinExistence type="inferred from homology"/>
<evidence type="ECO:0000256" key="2">
    <source>
        <dbReference type="ARBA" id="ARBA00022741"/>
    </source>
</evidence>
<dbReference type="AlphaFoldDB" id="A0A136KH34"/>
<comment type="similarity">
    <text evidence="1">Belongs to the GSP E family.</text>
</comment>
<evidence type="ECO:0000313" key="6">
    <source>
        <dbReference type="Proteomes" id="UP000070449"/>
    </source>
</evidence>
<dbReference type="GO" id="GO:0005524">
    <property type="term" value="F:ATP binding"/>
    <property type="evidence" value="ECO:0007669"/>
    <property type="project" value="UniProtKB-KW"/>
</dbReference>
<dbReference type="InterPro" id="IPR027417">
    <property type="entry name" value="P-loop_NTPase"/>
</dbReference>
<dbReference type="Gene3D" id="3.40.50.300">
    <property type="entry name" value="P-loop containing nucleotide triphosphate hydrolases"/>
    <property type="match status" value="1"/>
</dbReference>
<dbReference type="InterPro" id="IPR001482">
    <property type="entry name" value="T2SS/T4SS_dom"/>
</dbReference>
<dbReference type="CDD" id="cd01129">
    <property type="entry name" value="PulE-GspE-like"/>
    <property type="match status" value="1"/>
</dbReference>
<dbReference type="GO" id="GO:0016887">
    <property type="term" value="F:ATP hydrolysis activity"/>
    <property type="evidence" value="ECO:0007669"/>
    <property type="project" value="TreeGrafter"/>
</dbReference>
<dbReference type="PANTHER" id="PTHR30258:SF1">
    <property type="entry name" value="PROTEIN TRANSPORT PROTEIN HOFB HOMOLOG"/>
    <property type="match status" value="1"/>
</dbReference>
<dbReference type="Pfam" id="PF00437">
    <property type="entry name" value="T2SSE"/>
    <property type="match status" value="1"/>
</dbReference>
<sequence length="378" mass="42347">MRPFFIAKAFELGLNIDIFDQIWQKRKMLSQIVLPGLPHNKKKESAPNEAAIKGKTVAKRELEHIGARSGSGPINIIELLDSIVFNALKSKASDVHLEPQEDQLLVRYRVDGIMREMLTIDKNLEQALIFKIKVSAKLRTDEHFAPQDGRIRFIFDGKKLDTRVSILPITRGEKVVMRLLTSEGRSFKLEDLGLKDNELEVVQKAYSKPYGMILAVGPTGSGKTTTLYSILKILNSSEVNITTVEDPVEYDLPGVNHIQINTKANLTFATGLRSILRQDPDIIMVGEIRDAETARIATNAALTGHLVLSTLHTNDAVTAIPRLMDMGIEGFLVASTVNLVVAQRLARKLCDECKKQFTLTKEDMEELKKDKTRYRRSA</sequence>
<keyword evidence="3" id="KW-0067">ATP-binding</keyword>
<evidence type="ECO:0000256" key="1">
    <source>
        <dbReference type="ARBA" id="ARBA00006611"/>
    </source>
</evidence>